<keyword evidence="1" id="KW-1133">Transmembrane helix</keyword>
<name>A0ABP3JIS8_9BACI</name>
<protein>
    <recommendedName>
        <fullName evidence="2">DUF2157 domain-containing protein</fullName>
    </recommendedName>
</protein>
<feature type="transmembrane region" description="Helical" evidence="1">
    <location>
        <begin position="303"/>
        <end position="324"/>
    </location>
</feature>
<sequence>MKRGWIEAESKEWVEEGLIDQKQRQAIVSRYKRHSTPTLFFFLAAILIGLACLSLVAANWTAIHHLFRVLIILGFMSAFYFVGYRAFIRGHHGVGVFAYVVALSAFGSGIFLLGDMYHFSMNSTLPFFMWGIAALLIYLSQPHVFIWVFGLIVVFVGQMLATIQLHDFDWFLLALFVIAFGTTGYLLKQKRLMWLFTSLLAVQLFVFSVSELEFYWFTIFALTFYLVSYGVKFDEIQKPLQGTAVISMFIFVVFQALLFDPFVYSEAFVLQEIYYLFLIPFLSLVILLAILNQEKVGLTQLVLFLPVFVWPEYTTLLATFVLFTFSVGKMVEGDQLYEESKVKYGIVAFLISIGIVYIEMAWDFLDRTFFFLMGGLVLFGVGMILNRYQRERLKGSDEE</sequence>
<feature type="domain" description="DUF2157" evidence="2">
    <location>
        <begin position="12"/>
        <end position="140"/>
    </location>
</feature>
<feature type="transmembrane region" description="Helical" evidence="1">
    <location>
        <begin position="214"/>
        <end position="231"/>
    </location>
</feature>
<feature type="transmembrane region" description="Helical" evidence="1">
    <location>
        <begin position="273"/>
        <end position="291"/>
    </location>
</feature>
<dbReference type="EMBL" id="BAAACZ010000007">
    <property type="protein sequence ID" value="GAA0454818.1"/>
    <property type="molecule type" value="Genomic_DNA"/>
</dbReference>
<accession>A0ABP3JIS8</accession>
<feature type="transmembrane region" description="Helical" evidence="1">
    <location>
        <begin position="119"/>
        <end position="139"/>
    </location>
</feature>
<evidence type="ECO:0000256" key="1">
    <source>
        <dbReference type="SAM" id="Phobius"/>
    </source>
</evidence>
<keyword evidence="1" id="KW-0812">Transmembrane</keyword>
<feature type="transmembrane region" description="Helical" evidence="1">
    <location>
        <begin position="170"/>
        <end position="187"/>
    </location>
</feature>
<evidence type="ECO:0000313" key="3">
    <source>
        <dbReference type="EMBL" id="GAA0454818.1"/>
    </source>
</evidence>
<comment type="caution">
    <text evidence="3">The sequence shown here is derived from an EMBL/GenBank/DDBJ whole genome shotgun (WGS) entry which is preliminary data.</text>
</comment>
<evidence type="ECO:0000259" key="2">
    <source>
        <dbReference type="Pfam" id="PF09925"/>
    </source>
</evidence>
<dbReference type="InterPro" id="IPR018677">
    <property type="entry name" value="DUF2157"/>
</dbReference>
<dbReference type="Proteomes" id="UP001500740">
    <property type="component" value="Unassembled WGS sequence"/>
</dbReference>
<feature type="transmembrane region" description="Helical" evidence="1">
    <location>
        <begin position="369"/>
        <end position="388"/>
    </location>
</feature>
<dbReference type="RefSeq" id="WP_343781842.1">
    <property type="nucleotide sequence ID" value="NZ_BAAACZ010000007.1"/>
</dbReference>
<keyword evidence="4" id="KW-1185">Reference proteome</keyword>
<feature type="transmembrane region" description="Helical" evidence="1">
    <location>
        <begin position="192"/>
        <end position="208"/>
    </location>
</feature>
<feature type="transmembrane region" description="Helical" evidence="1">
    <location>
        <begin position="39"/>
        <end position="60"/>
    </location>
</feature>
<feature type="transmembrane region" description="Helical" evidence="1">
    <location>
        <begin position="243"/>
        <end position="261"/>
    </location>
</feature>
<keyword evidence="1" id="KW-0472">Membrane</keyword>
<feature type="transmembrane region" description="Helical" evidence="1">
    <location>
        <begin position="144"/>
        <end position="164"/>
    </location>
</feature>
<proteinExistence type="predicted"/>
<organism evidence="3 4">
    <name type="scientific">Alkalibacillus silvisoli</name>
    <dbReference type="NCBI Taxonomy" id="392823"/>
    <lineage>
        <taxon>Bacteria</taxon>
        <taxon>Bacillati</taxon>
        <taxon>Bacillota</taxon>
        <taxon>Bacilli</taxon>
        <taxon>Bacillales</taxon>
        <taxon>Bacillaceae</taxon>
        <taxon>Alkalibacillus</taxon>
    </lineage>
</organism>
<dbReference type="Pfam" id="PF09925">
    <property type="entry name" value="DUF2157"/>
    <property type="match status" value="1"/>
</dbReference>
<feature type="transmembrane region" description="Helical" evidence="1">
    <location>
        <begin position="66"/>
        <end position="87"/>
    </location>
</feature>
<evidence type="ECO:0000313" key="4">
    <source>
        <dbReference type="Proteomes" id="UP001500740"/>
    </source>
</evidence>
<feature type="transmembrane region" description="Helical" evidence="1">
    <location>
        <begin position="94"/>
        <end position="113"/>
    </location>
</feature>
<gene>
    <name evidence="3" type="ORF">GCM10008935_07060</name>
</gene>
<reference evidence="4" key="1">
    <citation type="journal article" date="2019" name="Int. J. Syst. Evol. Microbiol.">
        <title>The Global Catalogue of Microorganisms (GCM) 10K type strain sequencing project: providing services to taxonomists for standard genome sequencing and annotation.</title>
        <authorList>
            <consortium name="The Broad Institute Genomics Platform"/>
            <consortium name="The Broad Institute Genome Sequencing Center for Infectious Disease"/>
            <person name="Wu L."/>
            <person name="Ma J."/>
        </authorList>
    </citation>
    <scope>NUCLEOTIDE SEQUENCE [LARGE SCALE GENOMIC DNA]</scope>
    <source>
        <strain evidence="4">JCM 14193</strain>
    </source>
</reference>
<feature type="transmembrane region" description="Helical" evidence="1">
    <location>
        <begin position="344"/>
        <end position="362"/>
    </location>
</feature>